<organism evidence="2 3">
    <name type="scientific">Actinopolymorpha singaporensis</name>
    <dbReference type="NCBI Taxonomy" id="117157"/>
    <lineage>
        <taxon>Bacteria</taxon>
        <taxon>Bacillati</taxon>
        <taxon>Actinomycetota</taxon>
        <taxon>Actinomycetes</taxon>
        <taxon>Propionibacteriales</taxon>
        <taxon>Actinopolymorphaceae</taxon>
        <taxon>Actinopolymorpha</taxon>
    </lineage>
</organism>
<dbReference type="InterPro" id="IPR051678">
    <property type="entry name" value="AGP_Transferase"/>
</dbReference>
<dbReference type="Pfam" id="PF01636">
    <property type="entry name" value="APH"/>
    <property type="match status" value="1"/>
</dbReference>
<dbReference type="STRING" id="117157.SAMN04489717_2388"/>
<dbReference type="Proteomes" id="UP000198983">
    <property type="component" value="Chromosome I"/>
</dbReference>
<dbReference type="InterPro" id="IPR002575">
    <property type="entry name" value="Aminoglycoside_PTrfase"/>
</dbReference>
<dbReference type="PANTHER" id="PTHR21310">
    <property type="entry name" value="AMINOGLYCOSIDE PHOSPHOTRANSFERASE-RELATED-RELATED"/>
    <property type="match status" value="1"/>
</dbReference>
<reference evidence="2 3" key="1">
    <citation type="submission" date="2016-10" db="EMBL/GenBank/DDBJ databases">
        <authorList>
            <person name="de Groot N.N."/>
        </authorList>
    </citation>
    <scope>NUCLEOTIDE SEQUENCE [LARGE SCALE GENOMIC DNA]</scope>
    <source>
        <strain evidence="2 3">DSM 22024</strain>
    </source>
</reference>
<dbReference type="OrthoDB" id="236897at2"/>
<dbReference type="Gene3D" id="3.30.200.20">
    <property type="entry name" value="Phosphorylase Kinase, domain 1"/>
    <property type="match status" value="1"/>
</dbReference>
<evidence type="ECO:0000313" key="3">
    <source>
        <dbReference type="Proteomes" id="UP000198983"/>
    </source>
</evidence>
<evidence type="ECO:0000313" key="2">
    <source>
        <dbReference type="EMBL" id="SDS34215.1"/>
    </source>
</evidence>
<accession>A0A1H1REV6</accession>
<keyword evidence="3" id="KW-1185">Reference proteome</keyword>
<dbReference type="RefSeq" id="WP_092653228.1">
    <property type="nucleotide sequence ID" value="NZ_LT629732.1"/>
</dbReference>
<proteinExistence type="predicted"/>
<dbReference type="SUPFAM" id="SSF56112">
    <property type="entry name" value="Protein kinase-like (PK-like)"/>
    <property type="match status" value="1"/>
</dbReference>
<feature type="domain" description="Aminoglycoside phosphotransferase" evidence="1">
    <location>
        <begin position="39"/>
        <end position="277"/>
    </location>
</feature>
<keyword evidence="2" id="KW-0418">Kinase</keyword>
<name>A0A1H1REV6_9ACTN</name>
<dbReference type="InterPro" id="IPR011009">
    <property type="entry name" value="Kinase-like_dom_sf"/>
</dbReference>
<dbReference type="GO" id="GO:0016301">
    <property type="term" value="F:kinase activity"/>
    <property type="evidence" value="ECO:0007669"/>
    <property type="project" value="UniProtKB-KW"/>
</dbReference>
<evidence type="ECO:0000259" key="1">
    <source>
        <dbReference type="Pfam" id="PF01636"/>
    </source>
</evidence>
<dbReference type="EMBL" id="LT629732">
    <property type="protein sequence ID" value="SDS34215.1"/>
    <property type="molecule type" value="Genomic_DNA"/>
</dbReference>
<gene>
    <name evidence="2" type="ORF">SAMN04489717_2388</name>
</gene>
<keyword evidence="2" id="KW-0808">Transferase</keyword>
<sequence>MEDEPSEFTRRLHAGFGVSASTVVETARRATGEGVRACERIVRGHVNEVYRVRTDSKTFFVRIDRSGDADFAAEAWAMGEARRVHVPVPDVVLVDRARDDEEELPVMVLSALPGRPLADVEAELSPVRLRAVLTDAGRLLATLHSVRTPGVWKPEADGRWNTWDEIRDGVLAERRSERPELRSAGLSESEATVVLELVARCVDEYPWNDPVLCHGDFVPDHIFVDDDLRITGLLDFGMFHGGPPVSDLAYLRLVRPDLNQDGLLAGYGVSAEDREWLRQRDLHAVTHAVGYVAHSVRVGNAVQTAAYVRSLRSLVDDLRQRR</sequence>
<protein>
    <submittedName>
        <fullName evidence="2">Predicted kinase, aminoglycoside phosphotransferase (APT) family</fullName>
    </submittedName>
</protein>
<dbReference type="Gene3D" id="3.90.1200.10">
    <property type="match status" value="1"/>
</dbReference>
<dbReference type="AlphaFoldDB" id="A0A1H1REV6"/>